<dbReference type="InterPro" id="IPR052354">
    <property type="entry name" value="Cell_Wall_Dynamics_Protein"/>
</dbReference>
<organism evidence="4 5">
    <name type="scientific">Waddlia chondrophila (strain ATCC VR-1470 / WSU 86-1044)</name>
    <dbReference type="NCBI Taxonomy" id="716544"/>
    <lineage>
        <taxon>Bacteria</taxon>
        <taxon>Pseudomonadati</taxon>
        <taxon>Chlamydiota</taxon>
        <taxon>Chlamydiia</taxon>
        <taxon>Parachlamydiales</taxon>
        <taxon>Waddliaceae</taxon>
        <taxon>Waddlia</taxon>
    </lineage>
</organism>
<dbReference type="KEGG" id="wch:wcw_0501"/>
<dbReference type="eggNOG" id="ENOG502ZB0F">
    <property type="taxonomic scope" value="Bacteria"/>
</dbReference>
<feature type="domain" description="SH3b" evidence="3">
    <location>
        <begin position="106"/>
        <end position="165"/>
    </location>
</feature>
<dbReference type="EMBL" id="CP001928">
    <property type="protein sequence ID" value="ADI37872.1"/>
    <property type="molecule type" value="Genomic_DNA"/>
</dbReference>
<accession>D6YUR1</accession>
<evidence type="ECO:0000313" key="5">
    <source>
        <dbReference type="Proteomes" id="UP000001505"/>
    </source>
</evidence>
<dbReference type="Proteomes" id="UP000001505">
    <property type="component" value="Chromosome"/>
</dbReference>
<evidence type="ECO:0000313" key="4">
    <source>
        <dbReference type="EMBL" id="ADI37872.1"/>
    </source>
</evidence>
<dbReference type="SMART" id="SM00287">
    <property type="entry name" value="SH3b"/>
    <property type="match status" value="2"/>
</dbReference>
<dbReference type="RefSeq" id="WP_013181598.1">
    <property type="nucleotide sequence ID" value="NC_014225.1"/>
</dbReference>
<reference evidence="4 5" key="1">
    <citation type="journal article" date="2010" name="PLoS ONE">
        <title>The Waddlia genome: a window into chlamydial biology.</title>
        <authorList>
            <person name="Bertelli C."/>
            <person name="Collyn F."/>
            <person name="Croxatto A."/>
            <person name="Ruckert C."/>
            <person name="Polkinghorne A."/>
            <person name="Kebbi-Beghdadi C."/>
            <person name="Goesmann A."/>
            <person name="Vaughan L."/>
            <person name="Greub G."/>
        </authorList>
    </citation>
    <scope>NUCLEOTIDE SEQUENCE [LARGE SCALE GENOMIC DNA]</scope>
    <source>
        <strain evidence="5">ATCC VR-1470 / WSU 86-1044</strain>
    </source>
</reference>
<keyword evidence="5" id="KW-1185">Reference proteome</keyword>
<dbReference type="OrthoDB" id="18911at2"/>
<feature type="signal peptide" evidence="2">
    <location>
        <begin position="1"/>
        <end position="21"/>
    </location>
</feature>
<protein>
    <recommendedName>
        <fullName evidence="3">SH3b domain-containing protein</fullName>
    </recommendedName>
</protein>
<evidence type="ECO:0000256" key="2">
    <source>
        <dbReference type="SAM" id="SignalP"/>
    </source>
</evidence>
<dbReference type="PANTHER" id="PTHR34408">
    <property type="entry name" value="FAMILY PROTEIN, PUTATIVE-RELATED"/>
    <property type="match status" value="1"/>
</dbReference>
<dbReference type="HOGENOM" id="CLU_688292_0_0_0"/>
<feature type="region of interest" description="Disordered" evidence="1">
    <location>
        <begin position="253"/>
        <end position="282"/>
    </location>
</feature>
<evidence type="ECO:0000256" key="1">
    <source>
        <dbReference type="SAM" id="MobiDB-lite"/>
    </source>
</evidence>
<dbReference type="Gene3D" id="2.30.30.40">
    <property type="entry name" value="SH3 Domains"/>
    <property type="match status" value="2"/>
</dbReference>
<feature type="compositionally biased region" description="Basic and acidic residues" evidence="1">
    <location>
        <begin position="253"/>
        <end position="264"/>
    </location>
</feature>
<dbReference type="Pfam" id="PF08239">
    <property type="entry name" value="SH3_3"/>
    <property type="match status" value="1"/>
</dbReference>
<feature type="chain" id="PRO_5003091404" description="SH3b domain-containing protein" evidence="2">
    <location>
        <begin position="22"/>
        <end position="411"/>
    </location>
</feature>
<proteinExistence type="predicted"/>
<dbReference type="PANTHER" id="PTHR34408:SF1">
    <property type="entry name" value="GLYCOSYL HYDROLASE FAMILY 19 DOMAIN-CONTAINING PROTEIN HI_1415"/>
    <property type="match status" value="1"/>
</dbReference>
<feature type="compositionally biased region" description="Polar residues" evidence="1">
    <location>
        <begin position="265"/>
        <end position="282"/>
    </location>
</feature>
<dbReference type="AlphaFoldDB" id="D6YUR1"/>
<feature type="domain" description="SH3b" evidence="3">
    <location>
        <begin position="42"/>
        <end position="105"/>
    </location>
</feature>
<evidence type="ECO:0000259" key="3">
    <source>
        <dbReference type="SMART" id="SM00287"/>
    </source>
</evidence>
<dbReference type="InterPro" id="IPR003646">
    <property type="entry name" value="SH3-like_bac-type"/>
</dbReference>
<name>D6YUR1_WADCW</name>
<sequence>MLKASSYLFIASTLFSAPVFSDGSPTDSECGFNKAAHHNSKAFTGRVSRDRVRLRLSASTDSPIIKELNRGDMFLVTGEEDDFYAIKPLNGTKAYVYRTYILDGVVEGNKVNVRIEPHLEAPVIGQLNMGERIKGKISDKNSKWLEIDPPEMTRFYVSADFVEKIGDADYLAHFEKRENDVNDLLNGTYLISQQELQKPFSEIQPEKVVKNYQKIIEEYTEFPREVKQAKDSLAKFQETYLHKKVNYLEDKASKADTDWKHRGQSETAMQDHQQPSANSSQADASQVYKKWVHEQAASDVNARMALWIPVEIAYYEKWAKDNQNRPIQEFYKEQRGHAMALRGIVEPYDRPIRNKPGDYLLVNRGNRLPIAYIYSTQVNLQDYVGQEVSLEAVLRPNNNFAYPAYYILKAE</sequence>
<gene>
    <name evidence="4" type="ordered locus">wcw_0501</name>
</gene>
<keyword evidence="2" id="KW-0732">Signal</keyword>